<keyword evidence="5 12" id="KW-0963">Cytoplasm</keyword>
<dbReference type="InterPro" id="IPR002017">
    <property type="entry name" value="Spectrin_repeat"/>
</dbReference>
<evidence type="ECO:0000259" key="15">
    <source>
        <dbReference type="PROSITE" id="PS50003"/>
    </source>
</evidence>
<dbReference type="FunFam" id="1.20.58.60:FF:000033">
    <property type="entry name" value="Spectrin beta chain"/>
    <property type="match status" value="1"/>
</dbReference>
<dbReference type="InterPro" id="IPR016343">
    <property type="entry name" value="Spectrin_bsu"/>
</dbReference>
<dbReference type="GO" id="GO:0048790">
    <property type="term" value="P:maintenance of presynaptic active zone structure"/>
    <property type="evidence" value="ECO:0007669"/>
    <property type="project" value="UniProtKB-ARBA"/>
</dbReference>
<evidence type="ECO:0000256" key="1">
    <source>
        <dbReference type="ARBA" id="ARBA00004245"/>
    </source>
</evidence>
<evidence type="ECO:0000256" key="8">
    <source>
        <dbReference type="ARBA" id="ARBA00022990"/>
    </source>
</evidence>
<dbReference type="GO" id="GO:0031594">
    <property type="term" value="C:neuromuscular junction"/>
    <property type="evidence" value="ECO:0007669"/>
    <property type="project" value="UniProtKB-ARBA"/>
</dbReference>
<dbReference type="GO" id="GO:0016328">
    <property type="term" value="C:lateral plasma membrane"/>
    <property type="evidence" value="ECO:0007669"/>
    <property type="project" value="UniProtKB-ARBA"/>
</dbReference>
<dbReference type="FunFam" id="1.20.58.60:FF:000083">
    <property type="entry name" value="Spectrin beta chain"/>
    <property type="match status" value="1"/>
</dbReference>
<dbReference type="Gene3D" id="2.30.29.30">
    <property type="entry name" value="Pleckstrin-homology domain (PH domain)/Phosphotyrosine-binding domain (PTB)"/>
    <property type="match status" value="1"/>
</dbReference>
<dbReference type="Gene3D" id="1.20.58.60">
    <property type="match status" value="11"/>
</dbReference>
<keyword evidence="7" id="KW-0677">Repeat</keyword>
<dbReference type="PROSITE" id="PS50003">
    <property type="entry name" value="PH_DOMAIN"/>
    <property type="match status" value="1"/>
</dbReference>
<proteinExistence type="inferred from homology"/>
<keyword evidence="6" id="KW-0597">Phosphoprotein</keyword>
<feature type="compositionally biased region" description="Basic and acidic residues" evidence="14">
    <location>
        <begin position="2180"/>
        <end position="2190"/>
    </location>
</feature>
<dbReference type="EMBL" id="BMAV01009150">
    <property type="protein sequence ID" value="GFY53201.1"/>
    <property type="molecule type" value="Genomic_DNA"/>
</dbReference>
<dbReference type="GO" id="GO:0016199">
    <property type="term" value="P:axon midline choice point recognition"/>
    <property type="evidence" value="ECO:0007669"/>
    <property type="project" value="UniProtKB-ARBA"/>
</dbReference>
<dbReference type="GO" id="GO:0045170">
    <property type="term" value="C:spectrosome"/>
    <property type="evidence" value="ECO:0007669"/>
    <property type="project" value="UniProtKB-ARBA"/>
</dbReference>
<dbReference type="GO" id="GO:0008017">
    <property type="term" value="F:microtubule binding"/>
    <property type="evidence" value="ECO:0007669"/>
    <property type="project" value="UniProtKB-ARBA"/>
</dbReference>
<dbReference type="SMART" id="SM00233">
    <property type="entry name" value="PH"/>
    <property type="match status" value="1"/>
</dbReference>
<name>A0A8X6XK78_9ARAC</name>
<dbReference type="SUPFAM" id="SSF47576">
    <property type="entry name" value="Calponin-homology domain, CH-domain"/>
    <property type="match status" value="1"/>
</dbReference>
<protein>
    <recommendedName>
        <fullName evidence="12">Spectrin beta chain</fullName>
    </recommendedName>
</protein>
<evidence type="ECO:0000313" key="17">
    <source>
        <dbReference type="EMBL" id="GFY53201.1"/>
    </source>
</evidence>
<organism evidence="17 18">
    <name type="scientific">Trichonephila inaurata madagascariensis</name>
    <dbReference type="NCBI Taxonomy" id="2747483"/>
    <lineage>
        <taxon>Eukaryota</taxon>
        <taxon>Metazoa</taxon>
        <taxon>Ecdysozoa</taxon>
        <taxon>Arthropoda</taxon>
        <taxon>Chelicerata</taxon>
        <taxon>Arachnida</taxon>
        <taxon>Araneae</taxon>
        <taxon>Araneomorphae</taxon>
        <taxon>Entelegynae</taxon>
        <taxon>Araneoidea</taxon>
        <taxon>Nephilidae</taxon>
        <taxon>Trichonephila</taxon>
        <taxon>Trichonephila inaurata</taxon>
    </lineage>
</organism>
<evidence type="ECO:0000256" key="7">
    <source>
        <dbReference type="ARBA" id="ARBA00022737"/>
    </source>
</evidence>
<feature type="region of interest" description="Disordered" evidence="14">
    <location>
        <begin position="2086"/>
        <end position="2195"/>
    </location>
</feature>
<dbReference type="GO" id="GO:0045169">
    <property type="term" value="C:fusome"/>
    <property type="evidence" value="ECO:0007669"/>
    <property type="project" value="UniProtKB-ARBA"/>
</dbReference>
<evidence type="ECO:0000259" key="16">
    <source>
        <dbReference type="PROSITE" id="PS50021"/>
    </source>
</evidence>
<dbReference type="FunFam" id="1.10.418.10:FF:000003">
    <property type="entry name" value="Spectrin beta chain"/>
    <property type="match status" value="1"/>
</dbReference>
<dbReference type="GO" id="GO:0016192">
    <property type="term" value="P:vesicle-mediated transport"/>
    <property type="evidence" value="ECO:0007669"/>
    <property type="project" value="UniProtKB-ARBA"/>
</dbReference>
<sequence>MTTDISVAVRWDPVNQQELDDYDYDGGNSSSRLFERSRIKALADEREAVQKKTFCKWVNSHLVRANCRITDLYTDLRDGKMLIKLLEILSGERLPKPTKGKMRIHCLENVDKALQFLKDQRVHLENLGSHDIVDGNPRLTLGLIWTIILRFQIQDITIEEVDNQETKSAKDALLLWCQMKTAGYPNVNIRNFTTSWRDGLAFNAIIHKHRPDLVQYDKLSKSNAIYNLNNAFSTAEENLGITRLLDAEDVYVESPDEKSIITYVVTYYHYFSKMKAETVQGRRIGKVVGLAMENDQLIDEYETLTTDLLQWIEQTILALSDRKFANSLTGVQQQLTAFNNYRTTEKPPKFTEKGNLEVLLFTIQSKMRANNQNPYFPKEGQKIVDINKAWERLEKAEHERELALREELIRQEKLEQLAARFDRKAGMRETWLSENQRLVSQDNFGFDLASVEAAAKKHEAIETDIYAYEERVQAVVAVAQELETENYHDIDRINARKDNVLRLWNYLLELLRARRSRLEKSMALQQTFQEMIFILDSMEEIKARLLSEDYGKHLMGVEDLLQKHSLVEADINVLGERVKAVVQHSQKFITEEEHGYRPCDPKIVTERINQLEAAYSELVHLALERRNRLDESRKLWQFYWDMTEEETYIKEKEQILSSDEIGHDLTTVHLLISKNKAMEDEISSHEQQLHDVIQVGEDLVAANHFGSDRIRDRIGEVNSMWDHLTELLAMRKQRLYDAVDYHQFFADADDVDTWMLDALRLVSSEDVGRDEANVQSLLKKHKDVTDELKNYANTIDALHTQASSLGEKDREAPDVLERLASIDRRYKDLVELAKLRKQRLLDALSLYKLFNEADGVEQWIEEKEKMIESMVMSRDMEDIEVMRHRFEGFEQEMNANATRMAVVNQLARQLLHVEHPNSEEILARQNQLNKRWSTLQEVADQKKEEINSGHGVQTFHIECKETITWIEEKTKLLQATEELGNDLTGIMTLQRRLSGMERDLAAIQAKLDSLEQEADKIQGDHPEEAEAIRERITQIKTVWEQLTQLLKDRDSKLEEAGDLHRFLRDLDHFQAWLTKTQTDVASEDIPSSLSEAEKLLSQHQQIRDEIDNYTEDYNSMMEYGEKVTQDQTDAQYMFLRERLKSLQDGWTELHQMWENRQQLLSQSLNLQMFMRDAKQAEVILNQQEHYLSKDETPTNLEQAEDLIKRHETYLATMEANDEKINAVVLFAQRLCDEGNFDADKVHKKAENITERRNANHARAAELMEKLKDQLMLHHFLQDCEELNEWIQEKSIIAQDETYRSAKTIHSKWMRHQAFAAEVASNKNRLYQVEQAGRDLMAEKPELAPLIEPRLNEIAHQFEDLENTTSEKGEKLFDANRQVLYEQTCDDIDGWISELETQVLSAEPGQDVISLTGVNLILQKQQMIETQMAVKAQQVTELKSQADYLRKMDPEKEDEIVVKKSYVEDRFQRLQAPLLERKAMLLKKKEAYQFRRDVEDEKLWISEKMPLTTSTDYGNSLFSVQMLKKKNQSLRTEIENHEPRIMNICENGQKLISEGHEDSGEFQQLIEDLLQQWQDLKNALEAREDKLLESEKAQQYYFDASEAEAWMSEQELYMMVEDRGKDEISTQNLKKKHESLENAVEDYAETVRQLGETAKQLASEGHPESDQIIVRQSQVDKLYAGLKDLALERRAKLDEGLKLFSLNREVDDIMQWIADREMVAGSHELGQDYDHVVMLQERFKEFARDTEVIGTERVAEVNEAADQLIASGHSDSAVIAEWKDTLNEAWADLLELIDTRTQMLAASWKLHRFFHDCKDLLGRILEKQNSMSDELGKDGVSVSILQRKHANFENDLQTLGTAVQQIQEESESLQSAYAGDKAKEITNQESEVVGAWQKLLNMVEGRRLKLADTNDLFRFLNMVRDLMLWMEDIVRQMNTSEKPRDVSGVELLMNNHQSLKAEIDAREDNINVCVNLGKELLARNHYASNEIKERLLSLTNQRTSMMNRWEERWEHLQLILEVYQFARDAAVAEAWLVAQEPYLLSQELGHTIDDVEQLIKKHEAFEKSAAAQEERFAALERMTTFELKEFRRKEEEEAERKKQEELARLAALEPPPQDVPPSDRVDGEKSPEKEALSVSGEAEVTQEATTSARSGVPQESQSAPSKKGSPTATSSDEEVQCEGLLGRKQEWESTTKRASSRSWDKMYIVLQGSKLFAYKDQRHYKQEPENYYRNEVPIDLRGATAQVPLDYTKRKHVFRLKLSNGAEYLFQAKDDDEMNLWLQKLQAAIGSEGSAGPSRSQTLPAGDKKDEHKKRGFFTLKKK</sequence>
<dbReference type="GO" id="GO:0005829">
    <property type="term" value="C:cytosol"/>
    <property type="evidence" value="ECO:0007669"/>
    <property type="project" value="UniProtKB-ARBA"/>
</dbReference>
<accession>A0A8X6XK78</accession>
<dbReference type="SMART" id="SM00150">
    <property type="entry name" value="SPEC"/>
    <property type="match status" value="17"/>
</dbReference>
<comment type="similarity">
    <text evidence="3 12">Belongs to the spectrin family.</text>
</comment>
<feature type="coiled-coil region" evidence="13">
    <location>
        <begin position="1625"/>
        <end position="1659"/>
    </location>
</feature>
<dbReference type="PANTHER" id="PTHR11915">
    <property type="entry name" value="SPECTRIN/FILAMIN RELATED CYTOSKELETAL PROTEIN"/>
    <property type="match status" value="1"/>
</dbReference>
<dbReference type="FunFam" id="1.10.418.10:FF:000004">
    <property type="entry name" value="Spectrin beta chain"/>
    <property type="match status" value="1"/>
</dbReference>
<dbReference type="GO" id="GO:0003779">
    <property type="term" value="F:actin binding"/>
    <property type="evidence" value="ECO:0007669"/>
    <property type="project" value="UniProtKB-KW"/>
</dbReference>
<dbReference type="Gene3D" id="1.10.418.10">
    <property type="entry name" value="Calponin-like domain"/>
    <property type="match status" value="2"/>
</dbReference>
<keyword evidence="4 12" id="KW-0117">Actin capping</keyword>
<dbReference type="PROSITE" id="PS00019">
    <property type="entry name" value="ACTININ_1"/>
    <property type="match status" value="1"/>
</dbReference>
<keyword evidence="13" id="KW-0175">Coiled coil</keyword>
<dbReference type="FunFam" id="1.20.58.60:FF:000049">
    <property type="entry name" value="Spectrin beta chain"/>
    <property type="match status" value="1"/>
</dbReference>
<feature type="domain" description="Calponin-homology (CH)" evidence="16">
    <location>
        <begin position="48"/>
        <end position="152"/>
    </location>
</feature>
<evidence type="ECO:0000256" key="4">
    <source>
        <dbReference type="ARBA" id="ARBA00022467"/>
    </source>
</evidence>
<feature type="domain" description="Calponin-homology (CH)" evidence="16">
    <location>
        <begin position="167"/>
        <end position="272"/>
    </location>
</feature>
<dbReference type="InterPro" id="IPR001605">
    <property type="entry name" value="PH_dom-spectrin-type"/>
</dbReference>
<feature type="domain" description="PH" evidence="15">
    <location>
        <begin position="2173"/>
        <end position="2285"/>
    </location>
</feature>
<dbReference type="GO" id="GO:0008091">
    <property type="term" value="C:spectrin"/>
    <property type="evidence" value="ECO:0007669"/>
    <property type="project" value="InterPro"/>
</dbReference>
<dbReference type="CDD" id="cd10571">
    <property type="entry name" value="PH_beta_spectrin"/>
    <property type="match status" value="1"/>
</dbReference>
<dbReference type="GO" id="GO:0042062">
    <property type="term" value="P:long-term strengthening of neuromuscular junction"/>
    <property type="evidence" value="ECO:0007669"/>
    <property type="project" value="UniProtKB-ARBA"/>
</dbReference>
<evidence type="ECO:0000256" key="10">
    <source>
        <dbReference type="ARBA" id="ARBA00023212"/>
    </source>
</evidence>
<evidence type="ECO:0000256" key="5">
    <source>
        <dbReference type="ARBA" id="ARBA00022490"/>
    </source>
</evidence>
<dbReference type="CDD" id="cd00176">
    <property type="entry name" value="SPEC"/>
    <property type="match status" value="10"/>
</dbReference>
<keyword evidence="8" id="KW-0007">Acetylation</keyword>
<dbReference type="PROSITE" id="PS50021">
    <property type="entry name" value="CH"/>
    <property type="match status" value="2"/>
</dbReference>
<dbReference type="GO" id="GO:0005200">
    <property type="term" value="F:structural constituent of cytoskeleton"/>
    <property type="evidence" value="ECO:0007669"/>
    <property type="project" value="UniProtKB-UniRule"/>
</dbReference>
<dbReference type="InterPro" id="IPR018159">
    <property type="entry name" value="Spectrin/alpha-actinin"/>
</dbReference>
<comment type="subcellular location">
    <subcellularLocation>
        <location evidence="2">Cytoplasm</location>
        <location evidence="2">Cell cortex</location>
    </subcellularLocation>
    <subcellularLocation>
        <location evidence="1">Cytoplasm</location>
        <location evidence="1">Cytoskeleton</location>
    </subcellularLocation>
</comment>
<dbReference type="Proteomes" id="UP000886998">
    <property type="component" value="Unassembled WGS sequence"/>
</dbReference>
<dbReference type="FunFam" id="1.20.58.60:FF:000028">
    <property type="entry name" value="Spectrin beta chain"/>
    <property type="match status" value="1"/>
</dbReference>
<dbReference type="Pfam" id="PF15410">
    <property type="entry name" value="PH_9"/>
    <property type="match status" value="1"/>
</dbReference>
<dbReference type="OrthoDB" id="5865767at2759"/>
<feature type="compositionally biased region" description="Basic and acidic residues" evidence="14">
    <location>
        <begin position="2116"/>
        <end position="2130"/>
    </location>
</feature>
<evidence type="ECO:0000313" key="18">
    <source>
        <dbReference type="Proteomes" id="UP000886998"/>
    </source>
</evidence>
<evidence type="ECO:0000256" key="6">
    <source>
        <dbReference type="ARBA" id="ARBA00022553"/>
    </source>
</evidence>
<dbReference type="PIRSF" id="PIRSF002297">
    <property type="entry name" value="Spectrin_beta_subunit"/>
    <property type="match status" value="1"/>
</dbReference>
<comment type="function">
    <text evidence="11">Probably plays an important role in neuronal membrane skeleton.</text>
</comment>
<keyword evidence="10 12" id="KW-0206">Cytoskeleton</keyword>
<dbReference type="FunFam" id="2.30.29.30:FF:000024">
    <property type="entry name" value="Spectrin beta chain"/>
    <property type="match status" value="1"/>
</dbReference>
<dbReference type="InterPro" id="IPR001849">
    <property type="entry name" value="PH_domain"/>
</dbReference>
<reference evidence="17" key="1">
    <citation type="submission" date="2020-08" db="EMBL/GenBank/DDBJ databases">
        <title>Multicomponent nature underlies the extraordinary mechanical properties of spider dragline silk.</title>
        <authorList>
            <person name="Kono N."/>
            <person name="Nakamura H."/>
            <person name="Mori M."/>
            <person name="Yoshida Y."/>
            <person name="Ohtoshi R."/>
            <person name="Malay A.D."/>
            <person name="Moran D.A.P."/>
            <person name="Tomita M."/>
            <person name="Numata K."/>
            <person name="Arakawa K."/>
        </authorList>
    </citation>
    <scope>NUCLEOTIDE SEQUENCE</scope>
</reference>
<keyword evidence="18" id="KW-1185">Reference proteome</keyword>
<evidence type="ECO:0000256" key="9">
    <source>
        <dbReference type="ARBA" id="ARBA00023203"/>
    </source>
</evidence>
<feature type="coiled-coil region" evidence="13">
    <location>
        <begin position="986"/>
        <end position="1020"/>
    </location>
</feature>
<dbReference type="Pfam" id="PF00435">
    <property type="entry name" value="Spectrin"/>
    <property type="match status" value="17"/>
</dbReference>
<dbReference type="FunFam" id="1.20.58.60:FF:000059">
    <property type="entry name" value="Spectrin beta chain"/>
    <property type="match status" value="1"/>
</dbReference>
<dbReference type="SMART" id="SM00033">
    <property type="entry name" value="CH"/>
    <property type="match status" value="2"/>
</dbReference>
<feature type="coiled-coil region" evidence="13">
    <location>
        <begin position="668"/>
        <end position="695"/>
    </location>
</feature>
<keyword evidence="9 12" id="KW-0009">Actin-binding</keyword>
<evidence type="ECO:0000256" key="13">
    <source>
        <dbReference type="SAM" id="Coils"/>
    </source>
</evidence>
<dbReference type="GO" id="GO:0007026">
    <property type="term" value="P:negative regulation of microtubule depolymerization"/>
    <property type="evidence" value="ECO:0007669"/>
    <property type="project" value="UniProtKB-ARBA"/>
</dbReference>
<evidence type="ECO:0000256" key="3">
    <source>
        <dbReference type="ARBA" id="ARBA00006826"/>
    </source>
</evidence>
<dbReference type="FunFam" id="1.20.58.60:FF:000019">
    <property type="entry name" value="Spectrin beta chain"/>
    <property type="match status" value="1"/>
</dbReference>
<dbReference type="FunFam" id="1.20.58.60:FF:000106">
    <property type="entry name" value="Spectrin beta chain"/>
    <property type="match status" value="1"/>
</dbReference>
<dbReference type="SUPFAM" id="SSF46966">
    <property type="entry name" value="Spectrin repeat"/>
    <property type="match status" value="13"/>
</dbReference>
<dbReference type="GO" id="GO:0005543">
    <property type="term" value="F:phospholipid binding"/>
    <property type="evidence" value="ECO:0007669"/>
    <property type="project" value="InterPro"/>
</dbReference>
<feature type="region of interest" description="Disordered" evidence="14">
    <location>
        <begin position="2285"/>
        <end position="2318"/>
    </location>
</feature>
<dbReference type="InterPro" id="IPR001715">
    <property type="entry name" value="CH_dom"/>
</dbReference>
<dbReference type="GO" id="GO:0051693">
    <property type="term" value="P:actin filament capping"/>
    <property type="evidence" value="ECO:0007669"/>
    <property type="project" value="UniProtKB-UniRule"/>
</dbReference>
<feature type="compositionally biased region" description="Polar residues" evidence="14">
    <location>
        <begin position="2141"/>
        <end position="2169"/>
    </location>
</feature>
<dbReference type="PRINTS" id="PR00683">
    <property type="entry name" value="SPECTRINPH"/>
</dbReference>
<evidence type="ECO:0000256" key="11">
    <source>
        <dbReference type="ARBA" id="ARBA00054264"/>
    </source>
</evidence>
<gene>
    <name evidence="17" type="primary">beta-Spec</name>
    <name evidence="17" type="ORF">TNIN_11393</name>
</gene>
<comment type="caution">
    <text evidence="17">The sequence shown here is derived from an EMBL/GenBank/DDBJ whole genome shotgun (WGS) entry which is preliminary data.</text>
</comment>
<dbReference type="Pfam" id="PF00307">
    <property type="entry name" value="CH"/>
    <property type="match status" value="2"/>
</dbReference>
<evidence type="ECO:0000256" key="12">
    <source>
        <dbReference type="PIRNR" id="PIRNR002297"/>
    </source>
</evidence>
<feature type="coiled-coil region" evidence="13">
    <location>
        <begin position="1562"/>
        <end position="1589"/>
    </location>
</feature>
<dbReference type="PROSITE" id="PS00020">
    <property type="entry name" value="ACTININ_2"/>
    <property type="match status" value="1"/>
</dbReference>
<dbReference type="FunFam" id="1.20.58.60:FF:000018">
    <property type="entry name" value="Spectrin beta chain"/>
    <property type="match status" value="1"/>
</dbReference>
<evidence type="ECO:0000256" key="14">
    <source>
        <dbReference type="SAM" id="MobiDB-lite"/>
    </source>
</evidence>
<dbReference type="InterPro" id="IPR001589">
    <property type="entry name" value="Actinin_actin-bd_CS"/>
</dbReference>
<evidence type="ECO:0000256" key="2">
    <source>
        <dbReference type="ARBA" id="ARBA00004544"/>
    </source>
</evidence>
<dbReference type="CDD" id="cd21248">
    <property type="entry name" value="CH_SPTB_like_rpt2"/>
    <property type="match status" value="1"/>
</dbReference>
<dbReference type="CDD" id="cd21246">
    <property type="entry name" value="CH_SPTB-like_rpt1"/>
    <property type="match status" value="1"/>
</dbReference>
<dbReference type="InterPro" id="IPR036872">
    <property type="entry name" value="CH_dom_sf"/>
</dbReference>
<dbReference type="FunFam" id="1.20.58.60:FF:000011">
    <property type="entry name" value="Spectrin beta chain"/>
    <property type="match status" value="1"/>
</dbReference>
<dbReference type="InterPro" id="IPR041681">
    <property type="entry name" value="PH_9"/>
</dbReference>
<dbReference type="InterPro" id="IPR011993">
    <property type="entry name" value="PH-like_dom_sf"/>
</dbReference>
<dbReference type="SUPFAM" id="SSF50729">
    <property type="entry name" value="PH domain-like"/>
    <property type="match status" value="1"/>
</dbReference>
<dbReference type="FunFam" id="1.20.58.60:FF:000020">
    <property type="entry name" value="Spectrin alpha chain, non-erythrocytic 1"/>
    <property type="match status" value="1"/>
</dbReference>
<feature type="compositionally biased region" description="Basic and acidic residues" evidence="14">
    <location>
        <begin position="2086"/>
        <end position="2102"/>
    </location>
</feature>
<feature type="compositionally biased region" description="Basic residues" evidence="14">
    <location>
        <begin position="2306"/>
        <end position="2318"/>
    </location>
</feature>